<dbReference type="PROSITE" id="PS50110">
    <property type="entry name" value="RESPONSE_REGULATORY"/>
    <property type="match status" value="1"/>
</dbReference>
<dbReference type="SUPFAM" id="SSF52172">
    <property type="entry name" value="CheY-like"/>
    <property type="match status" value="1"/>
</dbReference>
<evidence type="ECO:0000259" key="2">
    <source>
        <dbReference type="PROSITE" id="PS50110"/>
    </source>
</evidence>
<evidence type="ECO:0000313" key="5">
    <source>
        <dbReference type="Proteomes" id="UP000306918"/>
    </source>
</evidence>
<dbReference type="Proteomes" id="UP000306918">
    <property type="component" value="Unassembled WGS sequence"/>
</dbReference>
<dbReference type="Pfam" id="PF04397">
    <property type="entry name" value="LytTR"/>
    <property type="match status" value="1"/>
</dbReference>
<dbReference type="Gene3D" id="3.40.50.2300">
    <property type="match status" value="1"/>
</dbReference>
<dbReference type="AlphaFoldDB" id="A0A4S8I1K6"/>
<evidence type="ECO:0000313" key="4">
    <source>
        <dbReference type="EMBL" id="THU41880.1"/>
    </source>
</evidence>
<feature type="modified residue" description="4-aspartylphosphate" evidence="1">
    <location>
        <position position="54"/>
    </location>
</feature>
<keyword evidence="1" id="KW-0597">Phosphoprotein</keyword>
<protein>
    <submittedName>
        <fullName evidence="4">Response regulator transcription factor</fullName>
    </submittedName>
</protein>
<dbReference type="SMART" id="SM00448">
    <property type="entry name" value="REC"/>
    <property type="match status" value="1"/>
</dbReference>
<reference evidence="4 5" key="1">
    <citation type="submission" date="2019-04" db="EMBL/GenBank/DDBJ databases">
        <title>Niastella caeni sp. nov., isolated from activated sludge.</title>
        <authorList>
            <person name="Sheng M."/>
        </authorList>
    </citation>
    <scope>NUCLEOTIDE SEQUENCE [LARGE SCALE GENOMIC DNA]</scope>
    <source>
        <strain evidence="4 5">HX-2-15</strain>
    </source>
</reference>
<dbReference type="Pfam" id="PF00072">
    <property type="entry name" value="Response_reg"/>
    <property type="match status" value="1"/>
</dbReference>
<accession>A0A4S8I1K6</accession>
<dbReference type="GO" id="GO:0003677">
    <property type="term" value="F:DNA binding"/>
    <property type="evidence" value="ECO:0007669"/>
    <property type="project" value="InterPro"/>
</dbReference>
<evidence type="ECO:0000259" key="3">
    <source>
        <dbReference type="PROSITE" id="PS50930"/>
    </source>
</evidence>
<dbReference type="InterPro" id="IPR046947">
    <property type="entry name" value="LytR-like"/>
</dbReference>
<comment type="caution">
    <text evidence="4">The sequence shown here is derived from an EMBL/GenBank/DDBJ whole genome shotgun (WGS) entry which is preliminary data.</text>
</comment>
<gene>
    <name evidence="4" type="ORF">FAM09_07210</name>
</gene>
<dbReference type="InterPro" id="IPR007492">
    <property type="entry name" value="LytTR_DNA-bd_dom"/>
</dbReference>
<proteinExistence type="predicted"/>
<keyword evidence="5" id="KW-1185">Reference proteome</keyword>
<dbReference type="PANTHER" id="PTHR37299">
    <property type="entry name" value="TRANSCRIPTIONAL REGULATOR-RELATED"/>
    <property type="match status" value="1"/>
</dbReference>
<name>A0A4S8I1K6_9BACT</name>
<dbReference type="InterPro" id="IPR011006">
    <property type="entry name" value="CheY-like_superfamily"/>
</dbReference>
<dbReference type="SMART" id="SM00850">
    <property type="entry name" value="LytTR"/>
    <property type="match status" value="1"/>
</dbReference>
<feature type="domain" description="HTH LytTR-type" evidence="3">
    <location>
        <begin position="135"/>
        <end position="232"/>
    </location>
</feature>
<sequence>MIKYLIIDDEHIAHDIIKGYCDMLPNLILQKNCYDAIEALEYLNERTVDLIFLDLKMPKLKGFEFLKTLQSPPRVIVTTAYQEFALEGYELNVVDYLLKPFSFERFVKAVNKAVGASAPSTAPKNVQAGNQSATIFLRSDNKYIQVSIADILFLEAAGNFVKVVTGNDAILIRETFAVLLNSLPPENFLQVHRSFAIAPKHIKSIEGNQISIGDHSVPIGKMYKTYINRLLG</sequence>
<organism evidence="4 5">
    <name type="scientific">Niastella caeni</name>
    <dbReference type="NCBI Taxonomy" id="2569763"/>
    <lineage>
        <taxon>Bacteria</taxon>
        <taxon>Pseudomonadati</taxon>
        <taxon>Bacteroidota</taxon>
        <taxon>Chitinophagia</taxon>
        <taxon>Chitinophagales</taxon>
        <taxon>Chitinophagaceae</taxon>
        <taxon>Niastella</taxon>
    </lineage>
</organism>
<dbReference type="OrthoDB" id="9787344at2"/>
<evidence type="ECO:0000256" key="1">
    <source>
        <dbReference type="PROSITE-ProRule" id="PRU00169"/>
    </source>
</evidence>
<feature type="domain" description="Response regulatory" evidence="2">
    <location>
        <begin position="3"/>
        <end position="114"/>
    </location>
</feature>
<dbReference type="InterPro" id="IPR001789">
    <property type="entry name" value="Sig_transdc_resp-reg_receiver"/>
</dbReference>
<dbReference type="EMBL" id="STFF01000001">
    <property type="protein sequence ID" value="THU41880.1"/>
    <property type="molecule type" value="Genomic_DNA"/>
</dbReference>
<dbReference type="Gene3D" id="2.40.50.1020">
    <property type="entry name" value="LytTr DNA-binding domain"/>
    <property type="match status" value="1"/>
</dbReference>
<dbReference type="PROSITE" id="PS50930">
    <property type="entry name" value="HTH_LYTTR"/>
    <property type="match status" value="1"/>
</dbReference>
<dbReference type="GO" id="GO:0000156">
    <property type="term" value="F:phosphorelay response regulator activity"/>
    <property type="evidence" value="ECO:0007669"/>
    <property type="project" value="InterPro"/>
</dbReference>
<dbReference type="PANTHER" id="PTHR37299:SF1">
    <property type="entry name" value="STAGE 0 SPORULATION PROTEIN A HOMOLOG"/>
    <property type="match status" value="1"/>
</dbReference>
<dbReference type="RefSeq" id="WP_136576368.1">
    <property type="nucleotide sequence ID" value="NZ_STFF01000001.1"/>
</dbReference>